<name>A5G6M6_GEOUR</name>
<dbReference type="PANTHER" id="PTHR42855">
    <property type="entry name" value="ABC TRANSPORTER ATP-BINDING SUBUNIT"/>
    <property type="match status" value="1"/>
</dbReference>
<dbReference type="FunFam" id="3.40.50.300:FF:000309">
    <property type="entry name" value="ABC transporter ATP-binding protein"/>
    <property type="match status" value="1"/>
</dbReference>
<proteinExistence type="inferred from homology"/>
<evidence type="ECO:0000256" key="3">
    <source>
        <dbReference type="ARBA" id="ARBA00022840"/>
    </source>
</evidence>
<evidence type="ECO:0000256" key="6">
    <source>
        <dbReference type="SAM" id="Coils"/>
    </source>
</evidence>
<dbReference type="CDD" id="cd00882">
    <property type="entry name" value="Ras_like_GTPase"/>
    <property type="match status" value="1"/>
</dbReference>
<reference evidence="9 10" key="1">
    <citation type="submission" date="2007-05" db="EMBL/GenBank/DDBJ databases">
        <title>Complete sequence of Geobacter uraniireducens Rf4.</title>
        <authorList>
            <consortium name="US DOE Joint Genome Institute"/>
            <person name="Copeland A."/>
            <person name="Lucas S."/>
            <person name="Lapidus A."/>
            <person name="Barry K."/>
            <person name="Detter J.C."/>
            <person name="Glavina del Rio T."/>
            <person name="Hammon N."/>
            <person name="Israni S."/>
            <person name="Dalin E."/>
            <person name="Tice H."/>
            <person name="Pitluck S."/>
            <person name="Chertkov O."/>
            <person name="Brettin T."/>
            <person name="Bruce D."/>
            <person name="Han C."/>
            <person name="Schmutz J."/>
            <person name="Larimer F."/>
            <person name="Land M."/>
            <person name="Hauser L."/>
            <person name="Kyrpides N."/>
            <person name="Mikhailova N."/>
            <person name="Shelobolina E."/>
            <person name="Aklujkar M."/>
            <person name="Lovley D."/>
            <person name="Richardson P."/>
        </authorList>
    </citation>
    <scope>NUCLEOTIDE SEQUENCE [LARGE SCALE GENOMIC DNA]</scope>
    <source>
        <strain evidence="9 10">Rf4</strain>
    </source>
</reference>
<dbReference type="PROSITE" id="PS00211">
    <property type="entry name" value="ABC_TRANSPORTER_1"/>
    <property type="match status" value="1"/>
</dbReference>
<organism evidence="9 10">
    <name type="scientific">Geotalea uraniireducens (strain Rf4)</name>
    <name type="common">Geobacter uraniireducens</name>
    <dbReference type="NCBI Taxonomy" id="351605"/>
    <lineage>
        <taxon>Bacteria</taxon>
        <taxon>Pseudomonadati</taxon>
        <taxon>Thermodesulfobacteriota</taxon>
        <taxon>Desulfuromonadia</taxon>
        <taxon>Geobacterales</taxon>
        <taxon>Geobacteraceae</taxon>
        <taxon>Geotalea</taxon>
    </lineage>
</organism>
<dbReference type="NCBIfam" id="NF008775">
    <property type="entry name" value="PRK11819.1"/>
    <property type="match status" value="1"/>
</dbReference>
<dbReference type="FunFam" id="3.40.50.300:FF:000011">
    <property type="entry name" value="Putative ABC transporter ATP-binding component"/>
    <property type="match status" value="1"/>
</dbReference>
<dbReference type="InterPro" id="IPR032781">
    <property type="entry name" value="ABC_tran_Xtn"/>
</dbReference>
<evidence type="ECO:0000313" key="9">
    <source>
        <dbReference type="EMBL" id="ABQ27444.1"/>
    </source>
</evidence>
<dbReference type="AlphaFoldDB" id="A5G6M6"/>
<dbReference type="EMBL" id="CP000698">
    <property type="protein sequence ID" value="ABQ27444.1"/>
    <property type="molecule type" value="Genomic_DNA"/>
</dbReference>
<dbReference type="InterPro" id="IPR027417">
    <property type="entry name" value="P-loop_NTPase"/>
</dbReference>
<dbReference type="Proteomes" id="UP000006695">
    <property type="component" value="Chromosome"/>
</dbReference>
<dbReference type="Pfam" id="PF16326">
    <property type="entry name" value="ABC_tran_CTD"/>
    <property type="match status" value="1"/>
</dbReference>
<dbReference type="SUPFAM" id="SSF52540">
    <property type="entry name" value="P-loop containing nucleoside triphosphate hydrolases"/>
    <property type="match status" value="2"/>
</dbReference>
<dbReference type="GO" id="GO:0005524">
    <property type="term" value="F:ATP binding"/>
    <property type="evidence" value="ECO:0007669"/>
    <property type="project" value="UniProtKB-KW"/>
</dbReference>
<evidence type="ECO:0000256" key="4">
    <source>
        <dbReference type="ARBA" id="ARBA00049360"/>
    </source>
</evidence>
<feature type="domain" description="ABC transporter" evidence="8">
    <location>
        <begin position="321"/>
        <end position="537"/>
    </location>
</feature>
<keyword evidence="10" id="KW-1185">Reference proteome</keyword>
<evidence type="ECO:0000256" key="7">
    <source>
        <dbReference type="SAM" id="MobiDB-lite"/>
    </source>
</evidence>
<protein>
    <submittedName>
        <fullName evidence="9">ABC transporter related protein</fullName>
    </submittedName>
</protein>
<dbReference type="Pfam" id="PF12848">
    <property type="entry name" value="ABC_tran_Xtn"/>
    <property type="match status" value="1"/>
</dbReference>
<dbReference type="CDD" id="cd03221">
    <property type="entry name" value="ABCF_EF-3"/>
    <property type="match status" value="2"/>
</dbReference>
<dbReference type="RefSeq" id="WP_011940107.1">
    <property type="nucleotide sequence ID" value="NC_009483.1"/>
</dbReference>
<feature type="domain" description="ABC transporter" evidence="8">
    <location>
        <begin position="4"/>
        <end position="256"/>
    </location>
</feature>
<comment type="catalytic activity">
    <reaction evidence="4">
        <text>ATP + H2O = ADP + phosphate + H(+)</text>
        <dbReference type="Rhea" id="RHEA:13065"/>
        <dbReference type="ChEBI" id="CHEBI:15377"/>
        <dbReference type="ChEBI" id="CHEBI:15378"/>
        <dbReference type="ChEBI" id="CHEBI:30616"/>
        <dbReference type="ChEBI" id="CHEBI:43474"/>
        <dbReference type="ChEBI" id="CHEBI:456216"/>
    </reaction>
</comment>
<dbReference type="OrthoDB" id="9762369at2"/>
<dbReference type="InterPro" id="IPR051309">
    <property type="entry name" value="ABCF_ATPase"/>
</dbReference>
<dbReference type="STRING" id="351605.Gura_3285"/>
<feature type="compositionally biased region" description="Basic and acidic residues" evidence="7">
    <location>
        <begin position="536"/>
        <end position="547"/>
    </location>
</feature>
<feature type="region of interest" description="Disordered" evidence="7">
    <location>
        <begin position="536"/>
        <end position="560"/>
    </location>
</feature>
<evidence type="ECO:0000256" key="5">
    <source>
        <dbReference type="ARBA" id="ARBA00061478"/>
    </source>
</evidence>
<feature type="coiled-coil region" evidence="6">
    <location>
        <begin position="565"/>
        <end position="595"/>
    </location>
</feature>
<dbReference type="InterPro" id="IPR017871">
    <property type="entry name" value="ABC_transporter-like_CS"/>
</dbReference>
<dbReference type="GO" id="GO:0003677">
    <property type="term" value="F:DNA binding"/>
    <property type="evidence" value="ECO:0007669"/>
    <property type="project" value="InterPro"/>
</dbReference>
<gene>
    <name evidence="9" type="ordered locus">Gura_3285</name>
</gene>
<dbReference type="InterPro" id="IPR003439">
    <property type="entry name" value="ABC_transporter-like_ATP-bd"/>
</dbReference>
<keyword evidence="6" id="KW-0175">Coiled coil</keyword>
<dbReference type="PROSITE" id="PS50893">
    <property type="entry name" value="ABC_TRANSPORTER_2"/>
    <property type="match status" value="2"/>
</dbReference>
<accession>A5G6M6</accession>
<evidence type="ECO:0000256" key="1">
    <source>
        <dbReference type="ARBA" id="ARBA00022737"/>
    </source>
</evidence>
<dbReference type="Pfam" id="PF00005">
    <property type="entry name" value="ABC_tran"/>
    <property type="match status" value="2"/>
</dbReference>
<dbReference type="SMART" id="SM00382">
    <property type="entry name" value="AAA"/>
    <property type="match status" value="2"/>
</dbReference>
<dbReference type="InterPro" id="IPR037118">
    <property type="entry name" value="Val-tRNA_synth_C_sf"/>
</dbReference>
<sequence length="636" mass="71833">MNVIDVVGLEKSFGARKVLDCVTFAVGEDEKIGLIGRNGAGKSTMLMILGGLEDREGGTVAMKRGATTGYLSQEPLLDPELTVAEEIERGLKEIRRVMEEFNELSARMADNPSDMERLLSRQGELSGWIEHHGGWNTDYRVSEIMTHLQLPDRNQRISELSGGTKRRVALARLLLEAPDLLLLDEPTNHLDADTTQWLQEYLKNYPGAVLLITHDRYFLDQVATRMLELDEGKMFSYGGGYSRYLEQKEEQLLQEEHSRSRLLNLLRVETAWIRRGAKARTTKQKARIDRYHTLQGKNVVQSVKDTRIGFTTDETLGGTILEFAGLSKAYGPKQLLSDVTFRMKRGDRVGIIGPNGCGKTTLLKMIMGEESPDTGAVVVGKKTRTAYFDQSRQVLNPEETIYDFLGEGDYVQSGQEKRHKIGYLEDFLFSASDRMRKIKTLSGGEKSRLILARLMLLDANLLILDEPTNDLDIPTLQLLDESLANFPGCVLMVTHDRFFLDKVATGILAFEGAGRATFYEGNYSFYRELREQVRSEEKAEAQKDGRRGAKNQSSSDVMKPKKGLTYAERLELEQLEKVIEELEQQKTSIEAMLADPREYEKADGGIAGLSAEYTRVEQELAARYIRWEELELKKEA</sequence>
<dbReference type="Gene3D" id="3.40.50.300">
    <property type="entry name" value="P-loop containing nucleotide triphosphate hydrolases"/>
    <property type="match status" value="2"/>
</dbReference>
<evidence type="ECO:0000259" key="8">
    <source>
        <dbReference type="PROSITE" id="PS50893"/>
    </source>
</evidence>
<dbReference type="InterPro" id="IPR032524">
    <property type="entry name" value="ABC_tran_C"/>
</dbReference>
<dbReference type="HOGENOM" id="CLU_000604_36_0_7"/>
<keyword evidence="1" id="KW-0677">Repeat</keyword>
<comment type="similarity">
    <text evidence="5">Belongs to the ABC transporter superfamily. ABCF family. Uup subfamily.</text>
</comment>
<dbReference type="Gene3D" id="1.10.287.380">
    <property type="entry name" value="Valyl-tRNA synthetase, C-terminal domain"/>
    <property type="match status" value="1"/>
</dbReference>
<keyword evidence="2" id="KW-0547">Nucleotide-binding</keyword>
<evidence type="ECO:0000256" key="2">
    <source>
        <dbReference type="ARBA" id="ARBA00022741"/>
    </source>
</evidence>
<dbReference type="PANTHER" id="PTHR42855:SF2">
    <property type="entry name" value="DRUG RESISTANCE ABC TRANSPORTER,ATP-BINDING PROTEIN"/>
    <property type="match status" value="1"/>
</dbReference>
<dbReference type="GO" id="GO:0016887">
    <property type="term" value="F:ATP hydrolysis activity"/>
    <property type="evidence" value="ECO:0007669"/>
    <property type="project" value="InterPro"/>
</dbReference>
<evidence type="ECO:0000313" key="10">
    <source>
        <dbReference type="Proteomes" id="UP000006695"/>
    </source>
</evidence>
<dbReference type="KEGG" id="gur:Gura_3285"/>
<dbReference type="InterPro" id="IPR003593">
    <property type="entry name" value="AAA+_ATPase"/>
</dbReference>
<keyword evidence="3" id="KW-0067">ATP-binding</keyword>